<evidence type="ECO:0000259" key="1">
    <source>
        <dbReference type="Pfam" id="PF09643"/>
    </source>
</evidence>
<reference evidence="2 3" key="1">
    <citation type="submission" date="2019-10" db="EMBL/GenBank/DDBJ databases">
        <title>Genome sequencing of Lactobacillus manihotivorans.</title>
        <authorList>
            <person name="Kim K."/>
        </authorList>
    </citation>
    <scope>NUCLEOTIDE SEQUENCE [LARGE SCALE GENOMIC DNA]</scope>
    <source>
        <strain evidence="2 3">LM010</strain>
    </source>
</reference>
<dbReference type="InterPro" id="IPR023385">
    <property type="entry name" value="YopX-like_C"/>
</dbReference>
<name>A0A5P8JQD8_9LACO</name>
<evidence type="ECO:0000313" key="3">
    <source>
        <dbReference type="Proteomes" id="UP000388452"/>
    </source>
</evidence>
<organism evidence="2 3">
    <name type="scientific">Lacticaseibacillus manihotivorans</name>
    <dbReference type="NCBI Taxonomy" id="88233"/>
    <lineage>
        <taxon>Bacteria</taxon>
        <taxon>Bacillati</taxon>
        <taxon>Bacillota</taxon>
        <taxon>Bacilli</taxon>
        <taxon>Lactobacillales</taxon>
        <taxon>Lactobacillaceae</taxon>
        <taxon>Lacticaseibacillus</taxon>
    </lineage>
</organism>
<protein>
    <recommendedName>
        <fullName evidence="1">YopX protein domain-containing protein</fullName>
    </recommendedName>
</protein>
<dbReference type="EMBL" id="CP045068">
    <property type="protein sequence ID" value="QFQ91000.1"/>
    <property type="molecule type" value="Genomic_DNA"/>
</dbReference>
<proteinExistence type="predicted"/>
<accession>A0A5P8JQD8</accession>
<dbReference type="SUPFAM" id="SSF159006">
    <property type="entry name" value="YopX-like"/>
    <property type="match status" value="1"/>
</dbReference>
<dbReference type="Proteomes" id="UP000388452">
    <property type="component" value="Chromosome"/>
</dbReference>
<dbReference type="Gene3D" id="2.30.30.290">
    <property type="entry name" value="YopX-like domains"/>
    <property type="match status" value="1"/>
</dbReference>
<dbReference type="Pfam" id="PF09643">
    <property type="entry name" value="YopX"/>
    <property type="match status" value="1"/>
</dbReference>
<dbReference type="AlphaFoldDB" id="A0A5P8JQD8"/>
<dbReference type="InterPro" id="IPR019096">
    <property type="entry name" value="YopX_protein"/>
</dbReference>
<evidence type="ECO:0000313" key="2">
    <source>
        <dbReference type="EMBL" id="QFQ91000.1"/>
    </source>
</evidence>
<sequence length="155" mass="17858">MTWRSEMREIKFRVWSRSQGYMDLPTSISIDDSGHVDHVYCYGDDYADGDFELMQFTGLRDKNGREIYEGDLFEHKFGYSVLDDTPHSEMGVEYGVVVFADGRFGVRTPGWGVRSLRDLLSRKGHLDDMPDSDLFKMIIAGNIFENPELLEAEIK</sequence>
<feature type="domain" description="YopX protein" evidence="1">
    <location>
        <begin position="11"/>
        <end position="151"/>
    </location>
</feature>
<gene>
    <name evidence="2" type="ORF">LM010_05980</name>
</gene>